<proteinExistence type="predicted"/>
<organism evidence="3">
    <name type="scientific">Trichuris suis</name>
    <name type="common">pig whipworm</name>
    <dbReference type="NCBI Taxonomy" id="68888"/>
    <lineage>
        <taxon>Eukaryota</taxon>
        <taxon>Metazoa</taxon>
        <taxon>Ecdysozoa</taxon>
        <taxon>Nematoda</taxon>
        <taxon>Enoplea</taxon>
        <taxon>Dorylaimia</taxon>
        <taxon>Trichinellida</taxon>
        <taxon>Trichuridae</taxon>
        <taxon>Trichuris</taxon>
    </lineage>
</organism>
<accession>A0A085MQC9</accession>
<keyword evidence="2" id="KW-0732">Signal</keyword>
<protein>
    <recommendedName>
        <fullName evidence="4">Secreted protein</fullName>
    </recommendedName>
</protein>
<evidence type="ECO:0008006" key="4">
    <source>
        <dbReference type="Google" id="ProtNLM"/>
    </source>
</evidence>
<gene>
    <name evidence="3" type="ORF">M514_28396</name>
</gene>
<evidence type="ECO:0000313" key="3">
    <source>
        <dbReference type="EMBL" id="KFD59425.1"/>
    </source>
</evidence>
<feature type="chain" id="PRO_5001795442" description="Secreted protein" evidence="2">
    <location>
        <begin position="21"/>
        <end position="70"/>
    </location>
</feature>
<name>A0A085MQC9_9BILA</name>
<evidence type="ECO:0000256" key="2">
    <source>
        <dbReference type="SAM" id="SignalP"/>
    </source>
</evidence>
<dbReference type="Proteomes" id="UP000030758">
    <property type="component" value="Unassembled WGS sequence"/>
</dbReference>
<feature type="region of interest" description="Disordered" evidence="1">
    <location>
        <begin position="44"/>
        <end position="70"/>
    </location>
</feature>
<reference evidence="3" key="1">
    <citation type="journal article" date="2014" name="Nat. Genet.">
        <title>Genome and transcriptome of the porcine whipworm Trichuris suis.</title>
        <authorList>
            <person name="Jex A.R."/>
            <person name="Nejsum P."/>
            <person name="Schwarz E.M."/>
            <person name="Hu L."/>
            <person name="Young N.D."/>
            <person name="Hall R.S."/>
            <person name="Korhonen P.K."/>
            <person name="Liao S."/>
            <person name="Thamsborg S."/>
            <person name="Xia J."/>
            <person name="Xu P."/>
            <person name="Wang S."/>
            <person name="Scheerlinck J.P."/>
            <person name="Hofmann A."/>
            <person name="Sternberg P.W."/>
            <person name="Wang J."/>
            <person name="Gasser R.B."/>
        </authorList>
    </citation>
    <scope>NUCLEOTIDE SEQUENCE [LARGE SCALE GENOMIC DNA]</scope>
    <source>
        <strain evidence="3">DCEP-RM93F</strain>
    </source>
</reference>
<evidence type="ECO:0000256" key="1">
    <source>
        <dbReference type="SAM" id="MobiDB-lite"/>
    </source>
</evidence>
<dbReference type="EMBL" id="KL367971">
    <property type="protein sequence ID" value="KFD59425.1"/>
    <property type="molecule type" value="Genomic_DNA"/>
</dbReference>
<feature type="signal peptide" evidence="2">
    <location>
        <begin position="1"/>
        <end position="20"/>
    </location>
</feature>
<sequence>MKRWSMTKASLSLCCPTVSGTLFYEGLRASSSLGCDGEKARDQVSFPSASSDGCKSPGAQMDPRHLRPLA</sequence>
<dbReference type="AlphaFoldDB" id="A0A085MQC9"/>